<keyword evidence="2" id="KW-1185">Reference proteome</keyword>
<dbReference type="Proteomes" id="UP001199044">
    <property type="component" value="Unassembled WGS sequence"/>
</dbReference>
<gene>
    <name evidence="1" type="ORF">LDJ79_20855</name>
</gene>
<dbReference type="RefSeq" id="WP_225251947.1">
    <property type="nucleotide sequence ID" value="NZ_JAIWIU010000182.1"/>
</dbReference>
<protein>
    <submittedName>
        <fullName evidence="1">Uncharacterized protein</fullName>
    </submittedName>
</protein>
<name>A0ABS7YSC4_9VIBR</name>
<sequence length="178" mass="20368">MNNHYKNAQIITKDGKQVLVTIGQKPDGDNLIQFMFCFNNQVKRIYMGWDGTLQAVCDSEISPFELLAKQLSLTNKQFLSGIKPGNYIYKLENQYCESYVLETPVGGLSIVFFSPWGECITAEKKQTSYRQAVEMQLMNKIFNNSDDSVKTDLLLSKQLLQMKTHSGFFVGNTKKWCH</sequence>
<evidence type="ECO:0000313" key="1">
    <source>
        <dbReference type="EMBL" id="MCA2018578.1"/>
    </source>
</evidence>
<reference evidence="2" key="1">
    <citation type="submission" date="2023-07" db="EMBL/GenBank/DDBJ databases">
        <title>Molecular identification of indigenous halophilic bacteria isolated from red sea cost, biodegradation of synthetic dyes and assessment of degraded metabolite toxicity.</title>
        <authorList>
            <person name="Chaieb K."/>
            <person name="Altayb H.N."/>
        </authorList>
    </citation>
    <scope>NUCLEOTIDE SEQUENCE [LARGE SCALE GENOMIC DNA]</scope>
    <source>
        <strain evidence="2">K20</strain>
    </source>
</reference>
<accession>A0ABS7YSC4</accession>
<dbReference type="EMBL" id="JAIWIU010000182">
    <property type="protein sequence ID" value="MCA2018578.1"/>
    <property type="molecule type" value="Genomic_DNA"/>
</dbReference>
<organism evidence="1 2">
    <name type="scientific">Vibrio tritonius</name>
    <dbReference type="NCBI Taxonomy" id="1435069"/>
    <lineage>
        <taxon>Bacteria</taxon>
        <taxon>Pseudomonadati</taxon>
        <taxon>Pseudomonadota</taxon>
        <taxon>Gammaproteobacteria</taxon>
        <taxon>Vibrionales</taxon>
        <taxon>Vibrionaceae</taxon>
        <taxon>Vibrio</taxon>
    </lineage>
</organism>
<proteinExistence type="predicted"/>
<evidence type="ECO:0000313" key="2">
    <source>
        <dbReference type="Proteomes" id="UP001199044"/>
    </source>
</evidence>
<comment type="caution">
    <text evidence="1">The sequence shown here is derived from an EMBL/GenBank/DDBJ whole genome shotgun (WGS) entry which is preliminary data.</text>
</comment>